<dbReference type="InterPro" id="IPR036563">
    <property type="entry name" value="MoaE_sf"/>
</dbReference>
<organism evidence="1 2">
    <name type="scientific">Propioniciclava coleopterorum</name>
    <dbReference type="NCBI Taxonomy" id="2714937"/>
    <lineage>
        <taxon>Bacteria</taxon>
        <taxon>Bacillati</taxon>
        <taxon>Actinomycetota</taxon>
        <taxon>Actinomycetes</taxon>
        <taxon>Propionibacteriales</taxon>
        <taxon>Propionibacteriaceae</taxon>
        <taxon>Propioniciclava</taxon>
    </lineage>
</organism>
<dbReference type="Pfam" id="PF02391">
    <property type="entry name" value="MoaE"/>
    <property type="match status" value="1"/>
</dbReference>
<reference evidence="1 2" key="1">
    <citation type="submission" date="2020-03" db="EMBL/GenBank/DDBJ databases">
        <title>Propioniciclava sp. nov., isolated from Hydrophilus acuminatus.</title>
        <authorList>
            <person name="Hyun D.-W."/>
            <person name="Bae J.-W."/>
        </authorList>
    </citation>
    <scope>NUCLEOTIDE SEQUENCE [LARGE SCALE GENOMIC DNA]</scope>
    <source>
        <strain evidence="1 2">HDW11</strain>
    </source>
</reference>
<dbReference type="SUPFAM" id="SSF54690">
    <property type="entry name" value="Molybdopterin synthase subunit MoaE"/>
    <property type="match status" value="1"/>
</dbReference>
<evidence type="ECO:0000313" key="1">
    <source>
        <dbReference type="EMBL" id="QIK72879.1"/>
    </source>
</evidence>
<name>A0A6G7Y839_9ACTN</name>
<dbReference type="Gene3D" id="3.90.1170.40">
    <property type="entry name" value="Molybdopterin biosynthesis MoaE subunit"/>
    <property type="match status" value="1"/>
</dbReference>
<protein>
    <submittedName>
        <fullName evidence="1">Molybdenum cofactor biosynthesis protein MoaE</fullName>
    </submittedName>
</protein>
<dbReference type="RefSeq" id="WP_166233952.1">
    <property type="nucleotide sequence ID" value="NZ_CP049865.1"/>
</dbReference>
<dbReference type="InterPro" id="IPR003448">
    <property type="entry name" value="Mopterin_biosynth_MoaE"/>
</dbReference>
<evidence type="ECO:0000313" key="2">
    <source>
        <dbReference type="Proteomes" id="UP000501058"/>
    </source>
</evidence>
<accession>A0A6G7Y839</accession>
<dbReference type="PANTHER" id="PTHR23404">
    <property type="entry name" value="MOLYBDOPTERIN SYNTHASE RELATED"/>
    <property type="match status" value="1"/>
</dbReference>
<dbReference type="AlphaFoldDB" id="A0A6G7Y839"/>
<keyword evidence="2" id="KW-1185">Reference proteome</keyword>
<sequence>MPVIHTAVTREVLDAAAHEALVTDPTAGAAVCFTGMIRDHDPEAAGEVTGIEYTHHPDADAMLAAMVARVLGDADPRGEARVAVSHRVGHLDVGELALVCCVSTPHRAEAFALCSAIVEVIKAELPIWKRQLESDGRTVWSGLGLGEERP</sequence>
<dbReference type="GO" id="GO:0006777">
    <property type="term" value="P:Mo-molybdopterin cofactor biosynthetic process"/>
    <property type="evidence" value="ECO:0007669"/>
    <property type="project" value="InterPro"/>
</dbReference>
<dbReference type="Proteomes" id="UP000501058">
    <property type="component" value="Chromosome"/>
</dbReference>
<proteinExistence type="predicted"/>
<dbReference type="EMBL" id="CP049865">
    <property type="protein sequence ID" value="QIK72879.1"/>
    <property type="molecule type" value="Genomic_DNA"/>
</dbReference>
<dbReference type="CDD" id="cd00756">
    <property type="entry name" value="MoaE"/>
    <property type="match status" value="1"/>
</dbReference>
<dbReference type="KEGG" id="prv:G7070_12130"/>
<gene>
    <name evidence="1" type="ORF">G7070_12130</name>
</gene>